<feature type="domain" description="IMD" evidence="2">
    <location>
        <begin position="1"/>
        <end position="250"/>
    </location>
</feature>
<protein>
    <recommendedName>
        <fullName evidence="2">IMD domain-containing protein</fullName>
    </recommendedName>
</protein>
<feature type="region of interest" description="Disordered" evidence="1">
    <location>
        <begin position="258"/>
        <end position="301"/>
    </location>
</feature>
<name>A0ABD3VHP2_SINWO</name>
<dbReference type="EMBL" id="JBJQND010000012">
    <property type="protein sequence ID" value="KAL3860568.1"/>
    <property type="molecule type" value="Genomic_DNA"/>
</dbReference>
<feature type="region of interest" description="Disordered" evidence="1">
    <location>
        <begin position="788"/>
        <end position="816"/>
    </location>
</feature>
<dbReference type="SUPFAM" id="SSF103657">
    <property type="entry name" value="BAR/IMD domain-like"/>
    <property type="match status" value="1"/>
</dbReference>
<feature type="region of interest" description="Disordered" evidence="1">
    <location>
        <begin position="674"/>
        <end position="773"/>
    </location>
</feature>
<organism evidence="3 4">
    <name type="scientific">Sinanodonta woodiana</name>
    <name type="common">Chinese pond mussel</name>
    <name type="synonym">Anodonta woodiana</name>
    <dbReference type="NCBI Taxonomy" id="1069815"/>
    <lineage>
        <taxon>Eukaryota</taxon>
        <taxon>Metazoa</taxon>
        <taxon>Spiralia</taxon>
        <taxon>Lophotrochozoa</taxon>
        <taxon>Mollusca</taxon>
        <taxon>Bivalvia</taxon>
        <taxon>Autobranchia</taxon>
        <taxon>Heteroconchia</taxon>
        <taxon>Palaeoheterodonta</taxon>
        <taxon>Unionida</taxon>
        <taxon>Unionoidea</taxon>
        <taxon>Unionidae</taxon>
        <taxon>Unioninae</taxon>
        <taxon>Sinanodonta</taxon>
    </lineage>
</organism>
<sequence length="925" mass="102041">MEANIEKDCSAIEVLFQAIISDMRSSCPVWEDFSVKATKLHTTLKTTLIAIGAFLDAFQKVADIATGSRGATKDIGSALTRLCMRHRSIENKLKSFTSAILDHLVTPIQERIEEWKKTVAQLDKEHAKDYKKARLEIKKAAQDTVKLQKKVRKGKTDVQARLDGAMQDVNDKYYQLEEAEKNAVRMALIEERGRFCHFITNLKPFVDEEVSLLSEVHHLEEIMDNLCKQVGDPQTLPSSSEQVILDIKGLDTSVWNFQTPPSSPSSLGSRKSSMCSISSMASSSSGSTQSHSPSHNKTMIQPFPLGSIRLTSVSSQDSGFTSQDTLFMRPTTPSSLTLQSQNSDNASRGTDTPDLDSTPTTPSDHLPGGTPSASSTWTNWPNQPANNGKTEVNRPHTISSAYEKTHYSRPTLSSQTFEPPPKETLEKSCSEEIYERSQIQRQRPQSAMGSGIYSRPSATINKMQPVLPPLGPKPKPKVVPPPKVPPIAEQPQYANLEDIARLIAERKQEAIEVEQDLEKTPTAKQPPVTQSFEDAIDLTQAIRDLDNYTAALHGDFEHGTVADRNSKEMENQIEPPEIRQNSMELAAAIRELEASTAALQSTYDTDSQNSCFSLQCSSGYGTMNSTPANSEDTIASGDYDMNHTANYVREQEKYNTIPRNSQISQMYRTAFQAKRPASTAGVPASQGVGSLTRRASINAPKPPPPVRRSSSITAAPPAVLRKLRSSPPKQLNPQNSQSFNQGQGQMPNSQGHIADSHGQHPQHRESSGQPEHSYADLSEIQQCIQLRKHHQQQLQQRQSQLENQPQSNGRGVSSEVNMSVVSSISPPYATPNVQGEIVQSQEEYFPPPPPLHSGDDDLPPPPSEEELHAIYYTPNISNPVTQSQSVPRENNLAGQPDFRQSLISELKKGSKFKLFSSEADDTSQC</sequence>
<feature type="compositionally biased region" description="Low complexity" evidence="1">
    <location>
        <begin position="792"/>
        <end position="816"/>
    </location>
</feature>
<accession>A0ABD3VHP2</accession>
<feature type="compositionally biased region" description="Low complexity" evidence="1">
    <location>
        <begin position="734"/>
        <end position="745"/>
    </location>
</feature>
<evidence type="ECO:0000256" key="1">
    <source>
        <dbReference type="SAM" id="MobiDB-lite"/>
    </source>
</evidence>
<dbReference type="Proteomes" id="UP001634394">
    <property type="component" value="Unassembled WGS sequence"/>
</dbReference>
<dbReference type="AlphaFoldDB" id="A0ABD3VHP2"/>
<dbReference type="InterPro" id="IPR030127">
    <property type="entry name" value="MTSS1/MTSS2"/>
</dbReference>
<feature type="compositionally biased region" description="Low complexity" evidence="1">
    <location>
        <begin position="264"/>
        <end position="293"/>
    </location>
</feature>
<evidence type="ECO:0000313" key="4">
    <source>
        <dbReference type="Proteomes" id="UP001634394"/>
    </source>
</evidence>
<comment type="caution">
    <text evidence="3">The sequence shown here is derived from an EMBL/GenBank/DDBJ whole genome shotgun (WGS) entry which is preliminary data.</text>
</comment>
<feature type="compositionally biased region" description="Low complexity" evidence="1">
    <location>
        <begin position="350"/>
        <end position="364"/>
    </location>
</feature>
<dbReference type="Pfam" id="PF08397">
    <property type="entry name" value="IMD"/>
    <property type="match status" value="1"/>
</dbReference>
<feature type="region of interest" description="Disordered" evidence="1">
    <location>
        <begin position="842"/>
        <end position="866"/>
    </location>
</feature>
<dbReference type="PROSITE" id="PS51338">
    <property type="entry name" value="IMD"/>
    <property type="match status" value="1"/>
</dbReference>
<evidence type="ECO:0000259" key="2">
    <source>
        <dbReference type="PROSITE" id="PS51338"/>
    </source>
</evidence>
<dbReference type="PANTHER" id="PTHR15708:SF4">
    <property type="entry name" value="FI21477P1-RELATED"/>
    <property type="match status" value="1"/>
</dbReference>
<feature type="compositionally biased region" description="Polar residues" evidence="1">
    <location>
        <begin position="371"/>
        <end position="417"/>
    </location>
</feature>
<gene>
    <name evidence="3" type="ORF">ACJMK2_010677</name>
</gene>
<proteinExistence type="predicted"/>
<keyword evidence="4" id="KW-1185">Reference proteome</keyword>
<dbReference type="InterPro" id="IPR013606">
    <property type="entry name" value="I-BAR_dom"/>
</dbReference>
<evidence type="ECO:0000313" key="3">
    <source>
        <dbReference type="EMBL" id="KAL3860568.1"/>
    </source>
</evidence>
<feature type="compositionally biased region" description="Basic and acidic residues" evidence="1">
    <location>
        <begin position="754"/>
        <end position="766"/>
    </location>
</feature>
<feature type="region of interest" description="Disordered" evidence="1">
    <location>
        <begin position="314"/>
        <end position="427"/>
    </location>
</feature>
<dbReference type="InterPro" id="IPR027267">
    <property type="entry name" value="AH/BAR_dom_sf"/>
</dbReference>
<dbReference type="PANTHER" id="PTHR15708">
    <property type="entry name" value="ACTIN BUNDLING/MISSING IN METASTASIS-RELATED"/>
    <property type="match status" value="1"/>
</dbReference>
<feature type="compositionally biased region" description="Polar residues" evidence="1">
    <location>
        <begin position="314"/>
        <end position="349"/>
    </location>
</feature>
<dbReference type="Gene3D" id="1.20.1270.60">
    <property type="entry name" value="Arfaptin homology (AH) domain/BAR domain"/>
    <property type="match status" value="1"/>
</dbReference>
<reference evidence="3 4" key="1">
    <citation type="submission" date="2024-11" db="EMBL/GenBank/DDBJ databases">
        <title>Chromosome-level genome assembly of the freshwater bivalve Anodonta woodiana.</title>
        <authorList>
            <person name="Chen X."/>
        </authorList>
    </citation>
    <scope>NUCLEOTIDE SEQUENCE [LARGE SCALE GENOMIC DNA]</scope>
    <source>
        <strain evidence="3">MN2024</strain>
        <tissue evidence="3">Gills</tissue>
    </source>
</reference>